<feature type="coiled-coil region" evidence="1">
    <location>
        <begin position="706"/>
        <end position="747"/>
    </location>
</feature>
<evidence type="ECO:0000256" key="2">
    <source>
        <dbReference type="SAM" id="MobiDB-lite"/>
    </source>
</evidence>
<feature type="region of interest" description="Disordered" evidence="2">
    <location>
        <begin position="1"/>
        <end position="24"/>
    </location>
</feature>
<name>A0AAD2G9U0_9STRA</name>
<evidence type="ECO:0000313" key="3">
    <source>
        <dbReference type="EMBL" id="CAJ1965321.1"/>
    </source>
</evidence>
<dbReference type="Proteomes" id="UP001295423">
    <property type="component" value="Unassembled WGS sequence"/>
</dbReference>
<sequence>MTTSTTKRTHDDSSDSAVVSPDHTAFIDEGKNTVHKRLRATNDLVDSEYARMESSSPIPMKNQEQDENVGSMERSERLVSQDVHQHLLSSPLPKNDAPARSESSLIEARKADTKMMMIWKDENAVPCPMEKPTRVPSQDLCQFAPPEPSHKQGIKTLEELLLGTNKFFSQANSWPQRLLDLETRLVQQQEDFVGRLQEKDKLIQGLNHKVAQEKEDFEALLEKKATRIRELNDKIAQAKQRKQNLLEPTNARHVALGNARNDLAHTKNKQDQMISILQHNVQVAEDRLKTQTELVGKLQTELKEILRAKNELAELVHYQKELAEERLDLERQESRAKEDTLDKAENALQVELAEVRKESRAKDDAHNKAKNTLQTELVELRKQLNRSEAENQELQDRLDEKEQECQAAASLEKEVEDLTKTRRQQEQMIAILHHNVQLAEERLGTEREQHLATTKQITELKKQSADELQYRLHEKEQSAVESEQLSKLGQENEGLLRYCTDLTRSVTSLKEVMESLEDENHDLRKELIDSKQSVSSLKEVMDTLEDENHDMREDLQDAKQSVKSLKEVMATLEDENHDLQKELHNAKQDVDGLQQYVLANDGLLADVTKEKEELQAKLEASNTGENLRQQLLTSGKQVECLMRFIREKDYLIEKVKSQFETELHQLQCENTNLKNKGAKLYNSLMTVQSSDEERTKRPHQLGGSTLLSLQATDQGLRERITEAERQIKLVLQEREAMQREIQLLQARDTLQRKIDYELWLKVYSRQGGEETPTSAQQ</sequence>
<dbReference type="Gene3D" id="6.10.250.3110">
    <property type="match status" value="1"/>
</dbReference>
<feature type="region of interest" description="Disordered" evidence="2">
    <location>
        <begin position="47"/>
        <end position="75"/>
    </location>
</feature>
<organism evidence="3 4">
    <name type="scientific">Cylindrotheca closterium</name>
    <dbReference type="NCBI Taxonomy" id="2856"/>
    <lineage>
        <taxon>Eukaryota</taxon>
        <taxon>Sar</taxon>
        <taxon>Stramenopiles</taxon>
        <taxon>Ochrophyta</taxon>
        <taxon>Bacillariophyta</taxon>
        <taxon>Bacillariophyceae</taxon>
        <taxon>Bacillariophycidae</taxon>
        <taxon>Bacillariales</taxon>
        <taxon>Bacillariaceae</taxon>
        <taxon>Cylindrotheca</taxon>
    </lineage>
</organism>
<dbReference type="EMBL" id="CAKOGP040002202">
    <property type="protein sequence ID" value="CAJ1965321.1"/>
    <property type="molecule type" value="Genomic_DNA"/>
</dbReference>
<proteinExistence type="predicted"/>
<feature type="coiled-coil region" evidence="1">
    <location>
        <begin position="295"/>
        <end position="428"/>
    </location>
</feature>
<dbReference type="AlphaFoldDB" id="A0AAD2G9U0"/>
<evidence type="ECO:0000313" key="4">
    <source>
        <dbReference type="Proteomes" id="UP001295423"/>
    </source>
</evidence>
<comment type="caution">
    <text evidence="3">The sequence shown here is derived from an EMBL/GenBank/DDBJ whole genome shotgun (WGS) entry which is preliminary data.</text>
</comment>
<evidence type="ECO:0000256" key="1">
    <source>
        <dbReference type="SAM" id="Coils"/>
    </source>
</evidence>
<feature type="coiled-coil region" evidence="1">
    <location>
        <begin position="499"/>
        <end position="624"/>
    </location>
</feature>
<reference evidence="3" key="1">
    <citation type="submission" date="2023-08" db="EMBL/GenBank/DDBJ databases">
        <authorList>
            <person name="Audoor S."/>
            <person name="Bilcke G."/>
        </authorList>
    </citation>
    <scope>NUCLEOTIDE SEQUENCE</scope>
</reference>
<feature type="coiled-coil region" evidence="1">
    <location>
        <begin position="196"/>
        <end position="248"/>
    </location>
</feature>
<gene>
    <name evidence="3" type="ORF">CYCCA115_LOCUS21058</name>
</gene>
<protein>
    <submittedName>
        <fullName evidence="3">Uncharacterized protein</fullName>
    </submittedName>
</protein>
<accession>A0AAD2G9U0</accession>
<keyword evidence="1" id="KW-0175">Coiled coil</keyword>
<keyword evidence="4" id="KW-1185">Reference proteome</keyword>